<dbReference type="InterPro" id="IPR000182">
    <property type="entry name" value="GNAT_dom"/>
</dbReference>
<dbReference type="EMBL" id="SMDR01000003">
    <property type="protein sequence ID" value="TNJ33067.1"/>
    <property type="molecule type" value="Genomic_DNA"/>
</dbReference>
<proteinExistence type="predicted"/>
<keyword evidence="2" id="KW-0808">Transferase</keyword>
<accession>A0A5C4RR92</accession>
<feature type="domain" description="N-acetyltransferase" evidence="1">
    <location>
        <begin position="1"/>
        <end position="141"/>
    </location>
</feature>
<gene>
    <name evidence="2" type="ORF">E1B00_12215</name>
</gene>
<keyword evidence="3" id="KW-1185">Reference proteome</keyword>
<dbReference type="PROSITE" id="PS51186">
    <property type="entry name" value="GNAT"/>
    <property type="match status" value="1"/>
</dbReference>
<dbReference type="OrthoDB" id="3216107at2"/>
<reference evidence="2 3" key="1">
    <citation type="submission" date="2019-03" db="EMBL/GenBank/DDBJ databases">
        <title>Arenimonas daejeonensis sp. nov., isolated from compost.</title>
        <authorList>
            <person name="Jeon C.O."/>
        </authorList>
    </citation>
    <scope>NUCLEOTIDE SEQUENCE [LARGE SCALE GENOMIC DNA]</scope>
    <source>
        <strain evidence="2 3">R29</strain>
    </source>
</reference>
<dbReference type="AlphaFoldDB" id="A0A5C4RR92"/>
<dbReference type="RefSeq" id="WP_139449189.1">
    <property type="nucleotide sequence ID" value="NZ_SMDR01000003.1"/>
</dbReference>
<dbReference type="InterPro" id="IPR016181">
    <property type="entry name" value="Acyl_CoA_acyltransferase"/>
</dbReference>
<dbReference type="Proteomes" id="UP000305760">
    <property type="component" value="Unassembled WGS sequence"/>
</dbReference>
<evidence type="ECO:0000313" key="3">
    <source>
        <dbReference type="Proteomes" id="UP000305760"/>
    </source>
</evidence>
<dbReference type="Gene3D" id="3.40.630.30">
    <property type="match status" value="1"/>
</dbReference>
<name>A0A5C4RR92_9GAMM</name>
<dbReference type="SUPFAM" id="SSF55729">
    <property type="entry name" value="Acyl-CoA N-acyltransferases (Nat)"/>
    <property type="match status" value="1"/>
</dbReference>
<dbReference type="GO" id="GO:0016747">
    <property type="term" value="F:acyltransferase activity, transferring groups other than amino-acyl groups"/>
    <property type="evidence" value="ECO:0007669"/>
    <property type="project" value="InterPro"/>
</dbReference>
<sequence length="141" mass="15561">MAELRISTDPADIDFDVVHGFLSTQAYWCPGIPRAVVERAAANSLCFSALLDGRQVGYARVIGDRATFAYLADVFVLPEARGRGVSKALMAAIMAHPDTQKLRRFALATSDAHALYAQYGFTPLARPQTFMERYKPDAYLD</sequence>
<dbReference type="PANTHER" id="PTHR43233">
    <property type="entry name" value="FAMILY N-ACETYLTRANSFERASE, PUTATIVE (AFU_ORTHOLOGUE AFUA_6G03350)-RELATED"/>
    <property type="match status" value="1"/>
</dbReference>
<evidence type="ECO:0000259" key="1">
    <source>
        <dbReference type="PROSITE" id="PS51186"/>
    </source>
</evidence>
<evidence type="ECO:0000313" key="2">
    <source>
        <dbReference type="EMBL" id="TNJ33067.1"/>
    </source>
</evidence>
<dbReference type="Pfam" id="PF13508">
    <property type="entry name" value="Acetyltransf_7"/>
    <property type="match status" value="1"/>
</dbReference>
<comment type="caution">
    <text evidence="2">The sequence shown here is derived from an EMBL/GenBank/DDBJ whole genome shotgun (WGS) entry which is preliminary data.</text>
</comment>
<protein>
    <submittedName>
        <fullName evidence="2">N-acetyltransferase</fullName>
    </submittedName>
</protein>
<organism evidence="2 3">
    <name type="scientific">Arenimonas terrae</name>
    <dbReference type="NCBI Taxonomy" id="2546226"/>
    <lineage>
        <taxon>Bacteria</taxon>
        <taxon>Pseudomonadati</taxon>
        <taxon>Pseudomonadota</taxon>
        <taxon>Gammaproteobacteria</taxon>
        <taxon>Lysobacterales</taxon>
        <taxon>Lysobacteraceae</taxon>
        <taxon>Arenimonas</taxon>
    </lineage>
</organism>
<dbReference type="InterPro" id="IPR053144">
    <property type="entry name" value="Acetyltransferase_Butenolide"/>
</dbReference>
<dbReference type="CDD" id="cd04301">
    <property type="entry name" value="NAT_SF"/>
    <property type="match status" value="1"/>
</dbReference>
<dbReference type="PANTHER" id="PTHR43233:SF1">
    <property type="entry name" value="FAMILY N-ACETYLTRANSFERASE, PUTATIVE (AFU_ORTHOLOGUE AFUA_6G03350)-RELATED"/>
    <property type="match status" value="1"/>
</dbReference>